<dbReference type="HOGENOM" id="CLU_2374037_0_0_1"/>
<proteinExistence type="predicted"/>
<dbReference type="EMBL" id="KN822042">
    <property type="protein sequence ID" value="KIM62520.1"/>
    <property type="molecule type" value="Genomic_DNA"/>
</dbReference>
<dbReference type="InParanoid" id="A0A0C3DPG6"/>
<gene>
    <name evidence="1" type="ORF">SCLCIDRAFT_805281</name>
</gene>
<reference evidence="2" key="2">
    <citation type="submission" date="2015-01" db="EMBL/GenBank/DDBJ databases">
        <title>Evolutionary Origins and Diversification of the Mycorrhizal Mutualists.</title>
        <authorList>
            <consortium name="DOE Joint Genome Institute"/>
            <consortium name="Mycorrhizal Genomics Consortium"/>
            <person name="Kohler A."/>
            <person name="Kuo A."/>
            <person name="Nagy L.G."/>
            <person name="Floudas D."/>
            <person name="Copeland A."/>
            <person name="Barry K.W."/>
            <person name="Cichocki N."/>
            <person name="Veneault-Fourrey C."/>
            <person name="LaButti K."/>
            <person name="Lindquist E.A."/>
            <person name="Lipzen A."/>
            <person name="Lundell T."/>
            <person name="Morin E."/>
            <person name="Murat C."/>
            <person name="Riley R."/>
            <person name="Ohm R."/>
            <person name="Sun H."/>
            <person name="Tunlid A."/>
            <person name="Henrissat B."/>
            <person name="Grigoriev I.V."/>
            <person name="Hibbett D.S."/>
            <person name="Martin F."/>
        </authorList>
    </citation>
    <scope>NUCLEOTIDE SEQUENCE [LARGE SCALE GENOMIC DNA]</scope>
    <source>
        <strain evidence="2">Foug A</strain>
    </source>
</reference>
<reference evidence="1 2" key="1">
    <citation type="submission" date="2014-04" db="EMBL/GenBank/DDBJ databases">
        <authorList>
            <consortium name="DOE Joint Genome Institute"/>
            <person name="Kuo A."/>
            <person name="Kohler A."/>
            <person name="Nagy L.G."/>
            <person name="Floudas D."/>
            <person name="Copeland A."/>
            <person name="Barry K.W."/>
            <person name="Cichocki N."/>
            <person name="Veneault-Fourrey C."/>
            <person name="LaButti K."/>
            <person name="Lindquist E.A."/>
            <person name="Lipzen A."/>
            <person name="Lundell T."/>
            <person name="Morin E."/>
            <person name="Murat C."/>
            <person name="Sun H."/>
            <person name="Tunlid A."/>
            <person name="Henrissat B."/>
            <person name="Grigoriev I.V."/>
            <person name="Hibbett D.S."/>
            <person name="Martin F."/>
            <person name="Nordberg H.P."/>
            <person name="Cantor M.N."/>
            <person name="Hua S.X."/>
        </authorList>
    </citation>
    <scope>NUCLEOTIDE SEQUENCE [LARGE SCALE GENOMIC DNA]</scope>
    <source>
        <strain evidence="1 2">Foug A</strain>
    </source>
</reference>
<name>A0A0C3DPG6_9AGAM</name>
<keyword evidence="2" id="KW-1185">Reference proteome</keyword>
<sequence length="95" mass="10667">MPPHSLSFPFFIAFQSLPSSDTFIHVVKVLNRFLFLGTFHPIFEVYAEVSFSSLRGALIVTPSIQHTLSLKGLPIPRSFSQDALLHHPPSRNQHA</sequence>
<accession>A0A0C3DPG6</accession>
<dbReference type="Proteomes" id="UP000053989">
    <property type="component" value="Unassembled WGS sequence"/>
</dbReference>
<evidence type="ECO:0000313" key="2">
    <source>
        <dbReference type="Proteomes" id="UP000053989"/>
    </source>
</evidence>
<dbReference type="AlphaFoldDB" id="A0A0C3DPG6"/>
<protein>
    <submittedName>
        <fullName evidence="1">Uncharacterized protein</fullName>
    </submittedName>
</protein>
<organism evidence="1 2">
    <name type="scientific">Scleroderma citrinum Foug A</name>
    <dbReference type="NCBI Taxonomy" id="1036808"/>
    <lineage>
        <taxon>Eukaryota</taxon>
        <taxon>Fungi</taxon>
        <taxon>Dikarya</taxon>
        <taxon>Basidiomycota</taxon>
        <taxon>Agaricomycotina</taxon>
        <taxon>Agaricomycetes</taxon>
        <taxon>Agaricomycetidae</taxon>
        <taxon>Boletales</taxon>
        <taxon>Sclerodermatineae</taxon>
        <taxon>Sclerodermataceae</taxon>
        <taxon>Scleroderma</taxon>
    </lineage>
</organism>
<evidence type="ECO:0000313" key="1">
    <source>
        <dbReference type="EMBL" id="KIM62520.1"/>
    </source>
</evidence>